<dbReference type="PANTHER" id="PTHR44591:SF25">
    <property type="entry name" value="CHEMOTAXIS TWO-COMPONENT RESPONSE REGULATOR"/>
    <property type="match status" value="1"/>
</dbReference>
<organism evidence="4 5">
    <name type="scientific">Devosia rhodophyticola</name>
    <dbReference type="NCBI Taxonomy" id="3026423"/>
    <lineage>
        <taxon>Bacteria</taxon>
        <taxon>Pseudomonadati</taxon>
        <taxon>Pseudomonadota</taxon>
        <taxon>Alphaproteobacteria</taxon>
        <taxon>Hyphomicrobiales</taxon>
        <taxon>Devosiaceae</taxon>
        <taxon>Devosia</taxon>
    </lineage>
</organism>
<sequence>MQIPGKIKALVVDDNAYARAIASLNFGKLGVTDVDEAMGGAEAILALLSKRYDVMLMDWYMPDVSGAGVLHVLRDTRFGPASTTPVILMTAYASRENIVRAREIGVDAILVKPFTAEQLGMAMNRVLTPIPRDDAETADEIFL</sequence>
<evidence type="ECO:0000313" key="4">
    <source>
        <dbReference type="EMBL" id="WDR06630.1"/>
    </source>
</evidence>
<feature type="domain" description="Response regulatory" evidence="3">
    <location>
        <begin position="8"/>
        <end position="127"/>
    </location>
</feature>
<keyword evidence="1 2" id="KW-0597">Phosphoprotein</keyword>
<evidence type="ECO:0000256" key="2">
    <source>
        <dbReference type="PROSITE-ProRule" id="PRU00169"/>
    </source>
</evidence>
<dbReference type="SUPFAM" id="SSF52172">
    <property type="entry name" value="CheY-like"/>
    <property type="match status" value="1"/>
</dbReference>
<name>A0ABY7Z0T6_9HYPH</name>
<evidence type="ECO:0000259" key="3">
    <source>
        <dbReference type="PROSITE" id="PS50110"/>
    </source>
</evidence>
<dbReference type="PROSITE" id="PS50110">
    <property type="entry name" value="RESPONSE_REGULATORY"/>
    <property type="match status" value="1"/>
</dbReference>
<evidence type="ECO:0000313" key="5">
    <source>
        <dbReference type="Proteomes" id="UP001222118"/>
    </source>
</evidence>
<dbReference type="Gene3D" id="3.40.50.2300">
    <property type="match status" value="1"/>
</dbReference>
<evidence type="ECO:0000256" key="1">
    <source>
        <dbReference type="ARBA" id="ARBA00022553"/>
    </source>
</evidence>
<protein>
    <submittedName>
        <fullName evidence="4">Response regulator</fullName>
    </submittedName>
</protein>
<dbReference type="InterPro" id="IPR001789">
    <property type="entry name" value="Sig_transdc_resp-reg_receiver"/>
</dbReference>
<reference evidence="4 5" key="1">
    <citation type="submission" date="2023-02" db="EMBL/GenBank/DDBJ databases">
        <title>Devosia chondri sp. nov., isolated from the phycosphere of marine algae.</title>
        <authorList>
            <person name="Kim J.M."/>
            <person name="Lee J.K."/>
            <person name="Choi B.J."/>
            <person name="Bayburt H."/>
            <person name="Jeon C.O."/>
        </authorList>
    </citation>
    <scope>NUCLEOTIDE SEQUENCE [LARGE SCALE GENOMIC DNA]</scope>
    <source>
        <strain evidence="4 5">G2-5</strain>
    </source>
</reference>
<dbReference type="PANTHER" id="PTHR44591">
    <property type="entry name" value="STRESS RESPONSE REGULATOR PROTEIN 1"/>
    <property type="match status" value="1"/>
</dbReference>
<dbReference type="Proteomes" id="UP001222118">
    <property type="component" value="Chromosome"/>
</dbReference>
<dbReference type="InterPro" id="IPR050595">
    <property type="entry name" value="Bact_response_regulator"/>
</dbReference>
<dbReference type="EMBL" id="CP118247">
    <property type="protein sequence ID" value="WDR06630.1"/>
    <property type="molecule type" value="Genomic_DNA"/>
</dbReference>
<dbReference type="RefSeq" id="WP_282212143.1">
    <property type="nucleotide sequence ID" value="NZ_CP118247.1"/>
</dbReference>
<feature type="modified residue" description="4-aspartylphosphate" evidence="2">
    <location>
        <position position="58"/>
    </location>
</feature>
<proteinExistence type="predicted"/>
<dbReference type="Pfam" id="PF00072">
    <property type="entry name" value="Response_reg"/>
    <property type="match status" value="1"/>
</dbReference>
<dbReference type="InterPro" id="IPR011006">
    <property type="entry name" value="CheY-like_superfamily"/>
</dbReference>
<dbReference type="SMART" id="SM00448">
    <property type="entry name" value="REC"/>
    <property type="match status" value="1"/>
</dbReference>
<accession>A0ABY7Z0T6</accession>
<gene>
    <name evidence="4" type="ORF">PSQ90_03975</name>
</gene>
<keyword evidence="5" id="KW-1185">Reference proteome</keyword>